<dbReference type="InterPro" id="IPR014248">
    <property type="entry name" value="Spore_coat_assembly_SafA"/>
</dbReference>
<evidence type="ECO:0000256" key="1">
    <source>
        <dbReference type="SAM" id="MobiDB-lite"/>
    </source>
</evidence>
<feature type="region of interest" description="Disordered" evidence="1">
    <location>
        <begin position="52"/>
        <end position="84"/>
    </location>
</feature>
<evidence type="ECO:0000313" key="4">
    <source>
        <dbReference type="Proteomes" id="UP000676456"/>
    </source>
</evidence>
<sequence length="343" mass="38972">MKIHIAQKGETLWKIAQKYGVNFEELKQMNAQLSNPDMIMPGMKIKVPSAGGAVKKEAQHHHHHHKPHHVPKEMHHHKPHHVPKEMPKAEHPFIQHKEVPMPVTKEIIKEKPYPVYQPVMPQPLPEIDINNYYMMNQMQTQVQQPMPVKEEVKEVKEEYVEAPVMPPVQPMYNYCYPAQPAMPICDPCYPYPQSYAQPFPHHMMPQVQGAMAYPMPMGHMPMGQPMPAMLPGMPVGEYQTMPQHWEEESSSSSHPHMGMYQQPMHGYPAMPMTMGAQSDCGCSGSNPVGGGYYPPQGMSPYSMQPGQYPAYNPYQYGQMMPSAGTYAMPVRNDVGSDSEEEDE</sequence>
<reference evidence="3 4" key="1">
    <citation type="submission" date="2021-05" db="EMBL/GenBank/DDBJ databases">
        <title>Novel Bacillus species.</title>
        <authorList>
            <person name="Liu G."/>
        </authorList>
    </citation>
    <scope>NUCLEOTIDE SEQUENCE [LARGE SCALE GENOMIC DNA]</scope>
    <source>
        <strain evidence="3 4">FJAT-49682</strain>
    </source>
</reference>
<protein>
    <submittedName>
        <fullName evidence="3">SafA/ExsA family spore coat assembly protein</fullName>
    </submittedName>
</protein>
<dbReference type="Gene3D" id="3.10.350.10">
    <property type="entry name" value="LysM domain"/>
    <property type="match status" value="1"/>
</dbReference>
<dbReference type="Proteomes" id="UP000676456">
    <property type="component" value="Unassembled WGS sequence"/>
</dbReference>
<dbReference type="PROSITE" id="PS51782">
    <property type="entry name" value="LYSM"/>
    <property type="match status" value="1"/>
</dbReference>
<dbReference type="SMART" id="SM00257">
    <property type="entry name" value="LysM"/>
    <property type="match status" value="1"/>
</dbReference>
<accession>A0A942UMK9</accession>
<feature type="domain" description="LysM" evidence="2">
    <location>
        <begin position="2"/>
        <end position="47"/>
    </location>
</feature>
<name>A0A942UMK9_9BACI</name>
<keyword evidence="4" id="KW-1185">Reference proteome</keyword>
<dbReference type="InterPro" id="IPR018392">
    <property type="entry name" value="LysM"/>
</dbReference>
<proteinExistence type="predicted"/>
<dbReference type="CDD" id="cd00118">
    <property type="entry name" value="LysM"/>
    <property type="match status" value="1"/>
</dbReference>
<dbReference type="InterPro" id="IPR036779">
    <property type="entry name" value="LysM_dom_sf"/>
</dbReference>
<comment type="caution">
    <text evidence="3">The sequence shown here is derived from an EMBL/GenBank/DDBJ whole genome shotgun (WGS) entry which is preliminary data.</text>
</comment>
<dbReference type="EMBL" id="JAGYPN010000001">
    <property type="protein sequence ID" value="MBS4222562.1"/>
    <property type="molecule type" value="Genomic_DNA"/>
</dbReference>
<dbReference type="SUPFAM" id="SSF54106">
    <property type="entry name" value="LysM domain"/>
    <property type="match status" value="1"/>
</dbReference>
<dbReference type="RefSeq" id="WP_213097505.1">
    <property type="nucleotide sequence ID" value="NZ_JAGYPH010000001.1"/>
</dbReference>
<dbReference type="Pfam" id="PF01476">
    <property type="entry name" value="LysM"/>
    <property type="match status" value="1"/>
</dbReference>
<evidence type="ECO:0000313" key="3">
    <source>
        <dbReference type="EMBL" id="MBS4222562.1"/>
    </source>
</evidence>
<feature type="compositionally biased region" description="Basic residues" evidence="1">
    <location>
        <begin position="58"/>
        <end position="81"/>
    </location>
</feature>
<gene>
    <name evidence="3" type="primary">safA</name>
    <name evidence="3" type="ORF">KHA91_07295</name>
</gene>
<evidence type="ECO:0000259" key="2">
    <source>
        <dbReference type="PROSITE" id="PS51782"/>
    </source>
</evidence>
<dbReference type="AlphaFoldDB" id="A0A942UMK9"/>
<dbReference type="NCBIfam" id="TIGR02899">
    <property type="entry name" value="spore_safA"/>
    <property type="match status" value="1"/>
</dbReference>
<organism evidence="3 4">
    <name type="scientific">Lederbergia citrea</name>
    <dbReference type="NCBI Taxonomy" id="2833581"/>
    <lineage>
        <taxon>Bacteria</taxon>
        <taxon>Bacillati</taxon>
        <taxon>Bacillota</taxon>
        <taxon>Bacilli</taxon>
        <taxon>Bacillales</taxon>
        <taxon>Bacillaceae</taxon>
        <taxon>Lederbergia</taxon>
    </lineage>
</organism>